<dbReference type="InterPro" id="IPR011050">
    <property type="entry name" value="Pectin_lyase_fold/virulence"/>
</dbReference>
<organism evidence="1 2">
    <name type="scientific">Blattamonas nauphoetae</name>
    <dbReference type="NCBI Taxonomy" id="2049346"/>
    <lineage>
        <taxon>Eukaryota</taxon>
        <taxon>Metamonada</taxon>
        <taxon>Preaxostyla</taxon>
        <taxon>Oxymonadida</taxon>
        <taxon>Blattamonas</taxon>
    </lineage>
</organism>
<sequence length="218" mass="23624">MLHGDSTPTRMSLIRRLQMSELRYRHTFLVNHVIKTTLRPVAALSKGSHGTVLIEAGVFEETESFDLETKNATFSSFGDISPIISFSLADDAAAFITKGTGTVRFELLHFVPSSSAHVILQNGDGNLEVWNCSFVGTEDVNAVIRVAILKATEGTVSLASTTFSGLTFADAHVVECVGSSTKLEITLCQFMEMKGATPALIVFEPLIVTNNKARLPVF</sequence>
<dbReference type="Proteomes" id="UP001281761">
    <property type="component" value="Unassembled WGS sequence"/>
</dbReference>
<protein>
    <submittedName>
        <fullName evidence="1">Uncharacterized protein</fullName>
    </submittedName>
</protein>
<name>A0ABQ9WW53_9EUKA</name>
<dbReference type="SUPFAM" id="SSF51126">
    <property type="entry name" value="Pectin lyase-like"/>
    <property type="match status" value="1"/>
</dbReference>
<evidence type="ECO:0000313" key="1">
    <source>
        <dbReference type="EMBL" id="KAK2943727.1"/>
    </source>
</evidence>
<accession>A0ABQ9WW53</accession>
<proteinExistence type="predicted"/>
<gene>
    <name evidence="1" type="ORF">BLNAU_21378</name>
</gene>
<evidence type="ECO:0000313" key="2">
    <source>
        <dbReference type="Proteomes" id="UP001281761"/>
    </source>
</evidence>
<reference evidence="1 2" key="1">
    <citation type="journal article" date="2022" name="bioRxiv">
        <title>Genomics of Preaxostyla Flagellates Illuminates Evolutionary Transitions and the Path Towards Mitochondrial Loss.</title>
        <authorList>
            <person name="Novak L.V.F."/>
            <person name="Treitli S.C."/>
            <person name="Pyrih J."/>
            <person name="Halakuc P."/>
            <person name="Pipaliya S.V."/>
            <person name="Vacek V."/>
            <person name="Brzon O."/>
            <person name="Soukal P."/>
            <person name="Eme L."/>
            <person name="Dacks J.B."/>
            <person name="Karnkowska A."/>
            <person name="Elias M."/>
            <person name="Hampl V."/>
        </authorList>
    </citation>
    <scope>NUCLEOTIDE SEQUENCE [LARGE SCALE GENOMIC DNA]</scope>
    <source>
        <strain evidence="1">NAU3</strain>
        <tissue evidence="1">Gut</tissue>
    </source>
</reference>
<keyword evidence="2" id="KW-1185">Reference proteome</keyword>
<comment type="caution">
    <text evidence="1">The sequence shown here is derived from an EMBL/GenBank/DDBJ whole genome shotgun (WGS) entry which is preliminary data.</text>
</comment>
<dbReference type="EMBL" id="JARBJD010000332">
    <property type="protein sequence ID" value="KAK2943727.1"/>
    <property type="molecule type" value="Genomic_DNA"/>
</dbReference>